<proteinExistence type="inferred from homology"/>
<name>A0A9Q0HXW9_9POAL</name>
<dbReference type="InterPro" id="IPR033132">
    <property type="entry name" value="GH_1_N_CS"/>
</dbReference>
<dbReference type="GO" id="GO:0008422">
    <property type="term" value="F:beta-glucosidase activity"/>
    <property type="evidence" value="ECO:0007669"/>
    <property type="project" value="TreeGrafter"/>
</dbReference>
<dbReference type="InterPro" id="IPR017853">
    <property type="entry name" value="GH"/>
</dbReference>
<accession>A0A9Q0HXW9</accession>
<dbReference type="EMBL" id="JAMQYH010000001">
    <property type="protein sequence ID" value="KAJ1701985.1"/>
    <property type="molecule type" value="Genomic_DNA"/>
</dbReference>
<dbReference type="AlphaFoldDB" id="A0A9Q0HXW9"/>
<feature type="signal peptide" evidence="6">
    <location>
        <begin position="1"/>
        <end position="23"/>
    </location>
</feature>
<evidence type="ECO:0000256" key="5">
    <source>
        <dbReference type="RuleBase" id="RU003690"/>
    </source>
</evidence>
<keyword evidence="2 6" id="KW-0732">Signal</keyword>
<keyword evidence="8" id="KW-1185">Reference proteome</keyword>
<dbReference type="PRINTS" id="PR00131">
    <property type="entry name" value="GLHYDRLASE1"/>
</dbReference>
<dbReference type="Gene3D" id="3.20.20.80">
    <property type="entry name" value="Glycosidases"/>
    <property type="match status" value="1"/>
</dbReference>
<sequence>MKKKTSMAVVLYLLYSLFLFVEGFDRSDFPDSFLFGTATSSYQVEGAYLEGNRGLSNWDIFSHIPGEIKDGSNGDIADDHYHLFMDDIELMQSLGVNSYRFSISWSRILPKGRFQEANQVGIDFYNKLIDALLLKGIEPFVTLCHYDIPQYLGDKYGAWLNPEIQKDFGYYAEVCFREFGDRVKYWTTFNEPNVMIKKGYLVGTYPPLRCSAPFGECLSGNSSVEPYAAAHNLILSHATAVEVYKKKYQEKQGGTIGIVMSTTWYEPLQNSTADWLATNRLLAFDVPWFLDPIILGDYPSEMRQMLGSNLPTFSYEDKLKLRYKLDFIGVNHYTTLYVKDCLYTLCETTGYDGNAFAFTTGEKNGLPIGTPTAMPTFYVVPHGLEMMVNYIKERYNNMPMFLTENGYAQGVSNNTSSRDLVNDVDRVDYLSKYLGSLLKTISNGADVRGYFIWSLIDNFEWLYGYTLRFGIHYVDFTTQERIPKLSAMWYKEFLQGSGSLLKAD</sequence>
<evidence type="ECO:0000256" key="1">
    <source>
        <dbReference type="ARBA" id="ARBA00010838"/>
    </source>
</evidence>
<dbReference type="FunFam" id="3.20.20.80:FF:000020">
    <property type="entry name" value="Beta-glucosidase 12"/>
    <property type="match status" value="1"/>
</dbReference>
<dbReference type="OrthoDB" id="65569at2759"/>
<evidence type="ECO:0000313" key="8">
    <source>
        <dbReference type="Proteomes" id="UP001151287"/>
    </source>
</evidence>
<comment type="similarity">
    <text evidence="1 5">Belongs to the glycosyl hydrolase 1 family.</text>
</comment>
<dbReference type="InterPro" id="IPR001360">
    <property type="entry name" value="Glyco_hydro_1"/>
</dbReference>
<dbReference type="PROSITE" id="PS00653">
    <property type="entry name" value="GLYCOSYL_HYDROL_F1_2"/>
    <property type="match status" value="1"/>
</dbReference>
<evidence type="ECO:0000256" key="3">
    <source>
        <dbReference type="ARBA" id="ARBA00022801"/>
    </source>
</evidence>
<dbReference type="PANTHER" id="PTHR10353">
    <property type="entry name" value="GLYCOSYL HYDROLASE"/>
    <property type="match status" value="1"/>
</dbReference>
<dbReference type="Pfam" id="PF00232">
    <property type="entry name" value="Glyco_hydro_1"/>
    <property type="match status" value="1"/>
</dbReference>
<organism evidence="7 8">
    <name type="scientific">Rhynchospora breviuscula</name>
    <dbReference type="NCBI Taxonomy" id="2022672"/>
    <lineage>
        <taxon>Eukaryota</taxon>
        <taxon>Viridiplantae</taxon>
        <taxon>Streptophyta</taxon>
        <taxon>Embryophyta</taxon>
        <taxon>Tracheophyta</taxon>
        <taxon>Spermatophyta</taxon>
        <taxon>Magnoliopsida</taxon>
        <taxon>Liliopsida</taxon>
        <taxon>Poales</taxon>
        <taxon>Cyperaceae</taxon>
        <taxon>Cyperoideae</taxon>
        <taxon>Rhynchosporeae</taxon>
        <taxon>Rhynchospora</taxon>
    </lineage>
</organism>
<keyword evidence="3" id="KW-0378">Hydrolase</keyword>
<evidence type="ECO:0000256" key="4">
    <source>
        <dbReference type="ARBA" id="ARBA00023157"/>
    </source>
</evidence>
<dbReference type="GO" id="GO:0033907">
    <property type="term" value="F:beta-D-fucosidase activity"/>
    <property type="evidence" value="ECO:0007669"/>
    <property type="project" value="UniProtKB-ARBA"/>
</dbReference>
<feature type="chain" id="PRO_5040475895" description="Beta-glucosidase 18-like" evidence="6">
    <location>
        <begin position="24"/>
        <end position="504"/>
    </location>
</feature>
<evidence type="ECO:0000256" key="2">
    <source>
        <dbReference type="ARBA" id="ARBA00022729"/>
    </source>
</evidence>
<dbReference type="Proteomes" id="UP001151287">
    <property type="component" value="Unassembled WGS sequence"/>
</dbReference>
<evidence type="ECO:0000313" key="7">
    <source>
        <dbReference type="EMBL" id="KAJ1701985.1"/>
    </source>
</evidence>
<gene>
    <name evidence="7" type="ORF">LUZ63_001764</name>
</gene>
<dbReference type="GO" id="GO:0005975">
    <property type="term" value="P:carbohydrate metabolic process"/>
    <property type="evidence" value="ECO:0007669"/>
    <property type="project" value="InterPro"/>
</dbReference>
<dbReference type="SUPFAM" id="SSF51445">
    <property type="entry name" value="(Trans)glycosidases"/>
    <property type="match status" value="1"/>
</dbReference>
<evidence type="ECO:0008006" key="9">
    <source>
        <dbReference type="Google" id="ProtNLM"/>
    </source>
</evidence>
<keyword evidence="4" id="KW-1015">Disulfide bond</keyword>
<evidence type="ECO:0000256" key="6">
    <source>
        <dbReference type="SAM" id="SignalP"/>
    </source>
</evidence>
<comment type="caution">
    <text evidence="7">The sequence shown here is derived from an EMBL/GenBank/DDBJ whole genome shotgun (WGS) entry which is preliminary data.</text>
</comment>
<protein>
    <recommendedName>
        <fullName evidence="9">Beta-glucosidase 18-like</fullName>
    </recommendedName>
</protein>
<reference evidence="7" key="1">
    <citation type="journal article" date="2022" name="Cell">
        <title>Repeat-based holocentromeres influence genome architecture and karyotype evolution.</title>
        <authorList>
            <person name="Hofstatter P.G."/>
            <person name="Thangavel G."/>
            <person name="Lux T."/>
            <person name="Neumann P."/>
            <person name="Vondrak T."/>
            <person name="Novak P."/>
            <person name="Zhang M."/>
            <person name="Costa L."/>
            <person name="Castellani M."/>
            <person name="Scott A."/>
            <person name="Toegelov H."/>
            <person name="Fuchs J."/>
            <person name="Mata-Sucre Y."/>
            <person name="Dias Y."/>
            <person name="Vanzela A.L.L."/>
            <person name="Huettel B."/>
            <person name="Almeida C.C.S."/>
            <person name="Simkova H."/>
            <person name="Souza G."/>
            <person name="Pedrosa-Harand A."/>
            <person name="Macas J."/>
            <person name="Mayer K.F.X."/>
            <person name="Houben A."/>
            <person name="Marques A."/>
        </authorList>
    </citation>
    <scope>NUCLEOTIDE SEQUENCE</scope>
    <source>
        <strain evidence="7">RhyBre1mFocal</strain>
    </source>
</reference>
<dbReference type="PANTHER" id="PTHR10353:SF236">
    <property type="entry name" value="BETA-GLUCOSIDASE 18"/>
    <property type="match status" value="1"/>
</dbReference>
<dbReference type="GO" id="GO:0004565">
    <property type="term" value="F:beta-galactosidase activity"/>
    <property type="evidence" value="ECO:0007669"/>
    <property type="project" value="UniProtKB-ARBA"/>
</dbReference>